<keyword evidence="1" id="KW-0732">Signal</keyword>
<evidence type="ECO:0000313" key="3">
    <source>
        <dbReference type="Proteomes" id="UP001431209"/>
    </source>
</evidence>
<evidence type="ECO:0000256" key="1">
    <source>
        <dbReference type="SAM" id="SignalP"/>
    </source>
</evidence>
<reference evidence="2 3" key="1">
    <citation type="submission" date="2024-03" db="EMBL/GenBank/DDBJ databases">
        <title>The Acrasis kona genome and developmental transcriptomes reveal deep origins of eukaryotic multicellular pathways.</title>
        <authorList>
            <person name="Sheikh S."/>
            <person name="Fu C.-J."/>
            <person name="Brown M.W."/>
            <person name="Baldauf S.L."/>
        </authorList>
    </citation>
    <scope>NUCLEOTIDE SEQUENCE [LARGE SCALE GENOMIC DNA]</scope>
    <source>
        <strain evidence="2 3">ATCC MYA-3509</strain>
    </source>
</reference>
<feature type="chain" id="PRO_5043699818" evidence="1">
    <location>
        <begin position="25"/>
        <end position="86"/>
    </location>
</feature>
<sequence>MKLVLQYVFALLCLFVIVASTVQGRTLASRTKRMEAQRSHMGLLHIPHDKDEPSDSDLELALEDAERRLALLERIVLLTQTAQKNL</sequence>
<gene>
    <name evidence="2" type="ORF">AKO1_001284</name>
</gene>
<name>A0AAW2ZD08_9EUKA</name>
<organism evidence="2 3">
    <name type="scientific">Acrasis kona</name>
    <dbReference type="NCBI Taxonomy" id="1008807"/>
    <lineage>
        <taxon>Eukaryota</taxon>
        <taxon>Discoba</taxon>
        <taxon>Heterolobosea</taxon>
        <taxon>Tetramitia</taxon>
        <taxon>Eutetramitia</taxon>
        <taxon>Acrasidae</taxon>
        <taxon>Acrasis</taxon>
    </lineage>
</organism>
<protein>
    <submittedName>
        <fullName evidence="2">Uncharacterized protein</fullName>
    </submittedName>
</protein>
<dbReference type="Proteomes" id="UP001431209">
    <property type="component" value="Unassembled WGS sequence"/>
</dbReference>
<dbReference type="AlphaFoldDB" id="A0AAW2ZD08"/>
<dbReference type="EMBL" id="JAOPGA020001284">
    <property type="protein sequence ID" value="KAL0486923.1"/>
    <property type="molecule type" value="Genomic_DNA"/>
</dbReference>
<comment type="caution">
    <text evidence="2">The sequence shown here is derived from an EMBL/GenBank/DDBJ whole genome shotgun (WGS) entry which is preliminary data.</text>
</comment>
<proteinExistence type="predicted"/>
<feature type="signal peptide" evidence="1">
    <location>
        <begin position="1"/>
        <end position="24"/>
    </location>
</feature>
<keyword evidence="3" id="KW-1185">Reference proteome</keyword>
<accession>A0AAW2ZD08</accession>
<evidence type="ECO:0000313" key="2">
    <source>
        <dbReference type="EMBL" id="KAL0486923.1"/>
    </source>
</evidence>